<dbReference type="Pfam" id="PF12167">
    <property type="entry name" value="Arm-DNA-bind_2"/>
    <property type="match status" value="1"/>
</dbReference>
<protein>
    <recommendedName>
        <fullName evidence="2">Min27-like integrase DNA-binding domain-containing protein</fullName>
    </recommendedName>
</protein>
<gene>
    <name evidence="3" type="ORF">LMG3458_01107</name>
</gene>
<dbReference type="EMBL" id="CADIJO010000003">
    <property type="protein sequence ID" value="CAB3671288.1"/>
    <property type="molecule type" value="Genomic_DNA"/>
</dbReference>
<name>A0A6S6ZAX1_9BURK</name>
<dbReference type="Proteomes" id="UP000494111">
    <property type="component" value="Unassembled WGS sequence"/>
</dbReference>
<dbReference type="InterPro" id="IPR022000">
    <property type="entry name" value="Min27-like_integrase_DNA_bind"/>
</dbReference>
<feature type="domain" description="Min27-like integrase DNA-binding" evidence="2">
    <location>
        <begin position="7"/>
        <end position="67"/>
    </location>
</feature>
<evidence type="ECO:0000256" key="1">
    <source>
        <dbReference type="SAM" id="MobiDB-lite"/>
    </source>
</evidence>
<evidence type="ECO:0000313" key="4">
    <source>
        <dbReference type="Proteomes" id="UP000494111"/>
    </source>
</evidence>
<accession>A0A6S6ZAX1</accession>
<evidence type="ECO:0000259" key="2">
    <source>
        <dbReference type="Pfam" id="PF12167"/>
    </source>
</evidence>
<organism evidence="3 4">
    <name type="scientific">Achromobacter deleyi</name>
    <dbReference type="NCBI Taxonomy" id="1353891"/>
    <lineage>
        <taxon>Bacteria</taxon>
        <taxon>Pseudomonadati</taxon>
        <taxon>Pseudomonadota</taxon>
        <taxon>Betaproteobacteria</taxon>
        <taxon>Burkholderiales</taxon>
        <taxon>Alcaligenaceae</taxon>
        <taxon>Achromobacter</taxon>
    </lineage>
</organism>
<dbReference type="RefSeq" id="WP_175191722.1">
    <property type="nucleotide sequence ID" value="NZ_CADIJO010000003.1"/>
</dbReference>
<proteinExistence type="predicted"/>
<sequence length="91" mass="9872">MNQGFDGVRPASESSIEIGFVYQGRHCVERIRVKPTAANLKRAAERRAAILAAIARGDFDYDAEFPKRAASSLRTPLDPSAPPTPSTKDDA</sequence>
<reference evidence="3 4" key="1">
    <citation type="submission" date="2020-04" db="EMBL/GenBank/DDBJ databases">
        <authorList>
            <person name="De Canck E."/>
        </authorList>
    </citation>
    <scope>NUCLEOTIDE SEQUENCE [LARGE SCALE GENOMIC DNA]</scope>
    <source>
        <strain evidence="3 4">LMG 3458</strain>
    </source>
</reference>
<feature type="region of interest" description="Disordered" evidence="1">
    <location>
        <begin position="69"/>
        <end position="91"/>
    </location>
</feature>
<evidence type="ECO:0000313" key="3">
    <source>
        <dbReference type="EMBL" id="CAB3671288.1"/>
    </source>
</evidence>
<dbReference type="AlphaFoldDB" id="A0A6S6ZAX1"/>